<dbReference type="PANTHER" id="PTHR22946">
    <property type="entry name" value="DIENELACTONE HYDROLASE DOMAIN-CONTAINING PROTEIN-RELATED"/>
    <property type="match status" value="1"/>
</dbReference>
<dbReference type="InParanoid" id="A0A1Y2MAV3"/>
<dbReference type="SUPFAM" id="SSF53474">
    <property type="entry name" value="alpha/beta-Hydrolases"/>
    <property type="match status" value="1"/>
</dbReference>
<keyword evidence="2" id="KW-1185">Reference proteome</keyword>
<reference evidence="1 2" key="1">
    <citation type="journal article" date="2017" name="Genome Announc.">
        <title>Genome sequence of the saprophytic ascomycete Epicoccum nigrum ICMP 19927 strain isolated from New Zealand.</title>
        <authorList>
            <person name="Fokin M."/>
            <person name="Fleetwood D."/>
            <person name="Weir B.S."/>
            <person name="Villas-Boas S.G."/>
        </authorList>
    </citation>
    <scope>NUCLEOTIDE SEQUENCE [LARGE SCALE GENOMIC DNA]</scope>
    <source>
        <strain evidence="1 2">ICMP 19927</strain>
    </source>
</reference>
<sequence length="449" mass="49496">MVVFRSLYPAIIGSTYFTGALASPLQLLDLARHDLRTETQIPMTNATPVTLVADESFNFNVLAVLSGAPYEGADIGEVLVAANNIVEGDFESFYNAFNDLANRVHAQAIAIDDKKHPLSARNLFFKSAAYYRAADAYLHGNWSDPRIMILWQKQAEDYNKAIALLPQPGERIEIQADSFTVPAIFFKTSYTGKRPTMILGQGYDGAMEDLYHVMGKAALERGINVIVYEGPGQPTVRRYQDLGFIPEWERVVSPIVSYLLTREDVDASKIALMGYSFGGFLAPRAAAFEHRLASVIAIDGIYDFGESILSQFGEGPAELIRAGNKEAVDELGKQIQATVDAPTTVRWGLNQGEWTFKTQSAYEYAVQTQRYTLKGIADKIRAPVFIGEAQSDIFFAGQATKLADELGNLATYHLFSNLDGAGEHCQIGASVLMNQVSLDWLEDVFAKIQ</sequence>
<accession>A0A1Y2MAV3</accession>
<dbReference type="PANTHER" id="PTHR22946:SF12">
    <property type="entry name" value="CONIDIAL PIGMENT BIOSYNTHESIS PROTEIN AYG1 (AFU_ORTHOLOGUE AFUA_2G17550)"/>
    <property type="match status" value="1"/>
</dbReference>
<dbReference type="Proteomes" id="UP000193240">
    <property type="component" value="Unassembled WGS sequence"/>
</dbReference>
<protein>
    <recommendedName>
        <fullName evidence="3">Peptidase S9 prolyl oligopeptidase catalytic domain-containing protein</fullName>
    </recommendedName>
</protein>
<evidence type="ECO:0008006" key="3">
    <source>
        <dbReference type="Google" id="ProtNLM"/>
    </source>
</evidence>
<dbReference type="AlphaFoldDB" id="A0A1Y2MAV3"/>
<dbReference type="InterPro" id="IPR050261">
    <property type="entry name" value="FrsA_esterase"/>
</dbReference>
<evidence type="ECO:0000313" key="1">
    <source>
        <dbReference type="EMBL" id="OSS53245.1"/>
    </source>
</evidence>
<dbReference type="EMBL" id="KZ107839">
    <property type="protein sequence ID" value="OSS53245.1"/>
    <property type="molecule type" value="Genomic_DNA"/>
</dbReference>
<dbReference type="OMA" id="VVWGANH"/>
<dbReference type="STRING" id="105696.A0A1Y2MAV3"/>
<evidence type="ECO:0000313" key="2">
    <source>
        <dbReference type="Proteomes" id="UP000193240"/>
    </source>
</evidence>
<name>A0A1Y2MAV3_EPING</name>
<proteinExistence type="predicted"/>
<organism evidence="1 2">
    <name type="scientific">Epicoccum nigrum</name>
    <name type="common">Soil fungus</name>
    <name type="synonym">Epicoccum purpurascens</name>
    <dbReference type="NCBI Taxonomy" id="105696"/>
    <lineage>
        <taxon>Eukaryota</taxon>
        <taxon>Fungi</taxon>
        <taxon>Dikarya</taxon>
        <taxon>Ascomycota</taxon>
        <taxon>Pezizomycotina</taxon>
        <taxon>Dothideomycetes</taxon>
        <taxon>Pleosporomycetidae</taxon>
        <taxon>Pleosporales</taxon>
        <taxon>Pleosporineae</taxon>
        <taxon>Didymellaceae</taxon>
        <taxon>Epicoccum</taxon>
    </lineage>
</organism>
<dbReference type="Gene3D" id="1.20.1440.110">
    <property type="entry name" value="acylaminoacyl peptidase"/>
    <property type="match status" value="1"/>
</dbReference>
<gene>
    <name evidence="1" type="ORF">B5807_02963</name>
</gene>
<dbReference type="InterPro" id="IPR029058">
    <property type="entry name" value="AB_hydrolase_fold"/>
</dbReference>
<dbReference type="Gene3D" id="3.40.50.1820">
    <property type="entry name" value="alpha/beta hydrolase"/>
    <property type="match status" value="1"/>
</dbReference>